<comment type="similarity">
    <text evidence="1">Belongs to the leucine-binding protein family.</text>
</comment>
<evidence type="ECO:0000313" key="6">
    <source>
        <dbReference type="EMBL" id="AKJ28231.1"/>
    </source>
</evidence>
<gene>
    <name evidence="6" type="ORF">AAW51_1540</name>
</gene>
<dbReference type="GO" id="GO:0006865">
    <property type="term" value="P:amino acid transport"/>
    <property type="evidence" value="ECO:0007669"/>
    <property type="project" value="UniProtKB-KW"/>
</dbReference>
<dbReference type="InterPro" id="IPR028081">
    <property type="entry name" value="Leu-bd"/>
</dbReference>
<evidence type="ECO:0000256" key="2">
    <source>
        <dbReference type="ARBA" id="ARBA00022448"/>
    </source>
</evidence>
<dbReference type="PRINTS" id="PR00337">
    <property type="entry name" value="LEUILEVALBP"/>
</dbReference>
<dbReference type="AlphaFoldDB" id="A0A0G3BLF6"/>
<accession>A0A0G3BLF6</accession>
<evidence type="ECO:0000259" key="5">
    <source>
        <dbReference type="Pfam" id="PF13458"/>
    </source>
</evidence>
<dbReference type="Gene3D" id="3.40.50.2300">
    <property type="match status" value="2"/>
</dbReference>
<protein>
    <submittedName>
        <fullName evidence="6">ABC transporter permease</fullName>
    </submittedName>
</protein>
<proteinExistence type="inferred from homology"/>
<dbReference type="InterPro" id="IPR000709">
    <property type="entry name" value="Leu_Ile_Val-bd"/>
</dbReference>
<sequence>MLQAALTLVPATVLAAENGVSDNLVKLGMSGPLSGPNGAYGRAMKEGIEAHLANVNGRGGVHGRRLELVALDDGYETEPAVANTRQLIEREKVFALLGFYGTSPTAAVLPVIEAAGVPLIGTISGAEVLRKPSLRHIFHLRASYGDETAAIIKNLVTVGIRRVAVLYQDDGFGEAGLQGVKRALEAHQLAPVATAAVPRNAVDVSAAVAVIAKADAQAVVLVTLYRPTANFIKQMRAAGASPFFVALSPVGTDQLIAELGAEQTRGVQVSQVIPRPWGDRLEVVREYKKVLTQYAKQVQFSYYGLEGYLNARLVTEALERAGRNLTRERLMTALRAAPFDLGGYRVHFANGSNAGSNYVEISVVGASGRILN</sequence>
<keyword evidence="3" id="KW-0732">Signal</keyword>
<dbReference type="EMBL" id="CP011371">
    <property type="protein sequence ID" value="AKJ28231.1"/>
    <property type="molecule type" value="Genomic_DNA"/>
</dbReference>
<keyword evidence="2" id="KW-0813">Transport</keyword>
<organism evidence="6 7">
    <name type="scientific">Caldimonas brevitalea</name>
    <dbReference type="NCBI Taxonomy" id="413882"/>
    <lineage>
        <taxon>Bacteria</taxon>
        <taxon>Pseudomonadati</taxon>
        <taxon>Pseudomonadota</taxon>
        <taxon>Betaproteobacteria</taxon>
        <taxon>Burkholderiales</taxon>
        <taxon>Sphaerotilaceae</taxon>
        <taxon>Caldimonas</taxon>
    </lineage>
</organism>
<name>A0A0G3BLF6_9BURK</name>
<keyword evidence="7" id="KW-1185">Reference proteome</keyword>
<dbReference type="PANTHER" id="PTHR47235">
    <property type="entry name" value="BLR6548 PROTEIN"/>
    <property type="match status" value="1"/>
</dbReference>
<dbReference type="KEGG" id="pbh:AAW51_1540"/>
<evidence type="ECO:0000256" key="1">
    <source>
        <dbReference type="ARBA" id="ARBA00010062"/>
    </source>
</evidence>
<dbReference type="STRING" id="413882.AAW51_1540"/>
<evidence type="ECO:0000256" key="4">
    <source>
        <dbReference type="ARBA" id="ARBA00022970"/>
    </source>
</evidence>
<dbReference type="SUPFAM" id="SSF53822">
    <property type="entry name" value="Periplasmic binding protein-like I"/>
    <property type="match status" value="1"/>
</dbReference>
<evidence type="ECO:0000256" key="3">
    <source>
        <dbReference type="ARBA" id="ARBA00022729"/>
    </source>
</evidence>
<dbReference type="Pfam" id="PF13458">
    <property type="entry name" value="Peripla_BP_6"/>
    <property type="match status" value="1"/>
</dbReference>
<reference evidence="6 7" key="1">
    <citation type="submission" date="2015-05" db="EMBL/GenBank/DDBJ databases">
        <authorList>
            <person name="Tang B."/>
            <person name="Yu Y."/>
        </authorList>
    </citation>
    <scope>NUCLEOTIDE SEQUENCE [LARGE SCALE GENOMIC DNA]</scope>
    <source>
        <strain evidence="6 7">DSM 7029</strain>
    </source>
</reference>
<dbReference type="InterPro" id="IPR028082">
    <property type="entry name" value="Peripla_BP_I"/>
</dbReference>
<dbReference type="PANTHER" id="PTHR47235:SF1">
    <property type="entry name" value="BLR6548 PROTEIN"/>
    <property type="match status" value="1"/>
</dbReference>
<evidence type="ECO:0000313" key="7">
    <source>
        <dbReference type="Proteomes" id="UP000035352"/>
    </source>
</evidence>
<dbReference type="Proteomes" id="UP000035352">
    <property type="component" value="Chromosome"/>
</dbReference>
<dbReference type="PATRIC" id="fig|413882.6.peg.1616"/>
<dbReference type="CDD" id="cd06326">
    <property type="entry name" value="PBP1_ABC_ligand_binding-like"/>
    <property type="match status" value="1"/>
</dbReference>
<keyword evidence="4" id="KW-0029">Amino-acid transport</keyword>
<feature type="domain" description="Leucine-binding protein" evidence="5">
    <location>
        <begin position="25"/>
        <end position="349"/>
    </location>
</feature>